<dbReference type="SMART" id="SM00292">
    <property type="entry name" value="BRCT"/>
    <property type="match status" value="4"/>
</dbReference>
<feature type="compositionally biased region" description="Basic and acidic residues" evidence="2">
    <location>
        <begin position="872"/>
        <end position="909"/>
    </location>
</feature>
<dbReference type="GO" id="GO:0007095">
    <property type="term" value="P:mitotic G2 DNA damage checkpoint signaling"/>
    <property type="evidence" value="ECO:0007669"/>
    <property type="project" value="TreeGrafter"/>
</dbReference>
<dbReference type="SUPFAM" id="SSF55811">
    <property type="entry name" value="Nudix"/>
    <property type="match status" value="1"/>
</dbReference>
<feature type="domain" description="BRCT" evidence="3">
    <location>
        <begin position="192"/>
        <end position="265"/>
    </location>
</feature>
<dbReference type="Gene3D" id="3.90.79.10">
    <property type="entry name" value="Nucleoside Triphosphate Pyrophosphohydrolase"/>
    <property type="match status" value="1"/>
</dbReference>
<reference evidence="5" key="1">
    <citation type="journal article" date="2023" name="Mol. Phylogenet. Evol.">
        <title>Genome-scale phylogeny and comparative genomics of the fungal order Sordariales.</title>
        <authorList>
            <person name="Hensen N."/>
            <person name="Bonometti L."/>
            <person name="Westerberg I."/>
            <person name="Brannstrom I.O."/>
            <person name="Guillou S."/>
            <person name="Cros-Aarteil S."/>
            <person name="Calhoun S."/>
            <person name="Haridas S."/>
            <person name="Kuo A."/>
            <person name="Mondo S."/>
            <person name="Pangilinan J."/>
            <person name="Riley R."/>
            <person name="LaButti K."/>
            <person name="Andreopoulos B."/>
            <person name="Lipzen A."/>
            <person name="Chen C."/>
            <person name="Yan M."/>
            <person name="Daum C."/>
            <person name="Ng V."/>
            <person name="Clum A."/>
            <person name="Steindorff A."/>
            <person name="Ohm R.A."/>
            <person name="Martin F."/>
            <person name="Silar P."/>
            <person name="Natvig D.O."/>
            <person name="Lalanne C."/>
            <person name="Gautier V."/>
            <person name="Ament-Velasquez S.L."/>
            <person name="Kruys A."/>
            <person name="Hutchinson M.I."/>
            <person name="Powell A.J."/>
            <person name="Barry K."/>
            <person name="Miller A.N."/>
            <person name="Grigoriev I.V."/>
            <person name="Debuchy R."/>
            <person name="Gladieux P."/>
            <person name="Hiltunen Thoren M."/>
            <person name="Johannesson H."/>
        </authorList>
    </citation>
    <scope>NUCLEOTIDE SEQUENCE</scope>
    <source>
        <strain evidence="5">CBS 532.94</strain>
    </source>
</reference>
<dbReference type="PANTHER" id="PTHR13561">
    <property type="entry name" value="DNA REPLICATION REGULATOR DPB11-RELATED"/>
    <property type="match status" value="1"/>
</dbReference>
<dbReference type="GO" id="GO:0006270">
    <property type="term" value="P:DNA replication initiation"/>
    <property type="evidence" value="ECO:0007669"/>
    <property type="project" value="TreeGrafter"/>
</dbReference>
<feature type="region of interest" description="Disordered" evidence="2">
    <location>
        <begin position="938"/>
        <end position="996"/>
    </location>
</feature>
<dbReference type="CDD" id="cd17723">
    <property type="entry name" value="BRCT_Rad4_rpt4"/>
    <property type="match status" value="1"/>
</dbReference>
<feature type="compositionally biased region" description="Low complexity" evidence="2">
    <location>
        <begin position="789"/>
        <end position="799"/>
    </location>
</feature>
<evidence type="ECO:0000256" key="1">
    <source>
        <dbReference type="ARBA" id="ARBA00022737"/>
    </source>
</evidence>
<feature type="compositionally biased region" description="Low complexity" evidence="2">
    <location>
        <begin position="473"/>
        <end position="485"/>
    </location>
</feature>
<evidence type="ECO:0000256" key="2">
    <source>
        <dbReference type="SAM" id="MobiDB-lite"/>
    </source>
</evidence>
<dbReference type="PANTHER" id="PTHR13561:SF20">
    <property type="entry name" value="DNA TOPOISOMERASE 2-BINDING PROTEIN 1"/>
    <property type="match status" value="1"/>
</dbReference>
<dbReference type="InterPro" id="IPR036420">
    <property type="entry name" value="BRCT_dom_sf"/>
</dbReference>
<gene>
    <name evidence="5" type="ORF">C8A03DRAFT_42822</name>
</gene>
<feature type="compositionally biased region" description="Polar residues" evidence="2">
    <location>
        <begin position="463"/>
        <end position="472"/>
    </location>
</feature>
<keyword evidence="1" id="KW-0677">Repeat</keyword>
<dbReference type="InterPro" id="IPR000086">
    <property type="entry name" value="NUDIX_hydrolase_dom"/>
</dbReference>
<keyword evidence="6" id="KW-1185">Reference proteome</keyword>
<dbReference type="GO" id="GO:0033314">
    <property type="term" value="P:mitotic DNA replication checkpoint signaling"/>
    <property type="evidence" value="ECO:0007669"/>
    <property type="project" value="TreeGrafter"/>
</dbReference>
<feature type="region of interest" description="Disordered" evidence="2">
    <location>
        <begin position="820"/>
        <end position="909"/>
    </location>
</feature>
<dbReference type="CDD" id="cd02883">
    <property type="entry name" value="NUDIX_Hydrolase"/>
    <property type="match status" value="1"/>
</dbReference>
<dbReference type="PROSITE" id="PS51462">
    <property type="entry name" value="NUDIX"/>
    <property type="match status" value="1"/>
</dbReference>
<dbReference type="InterPro" id="IPR015797">
    <property type="entry name" value="NUDIX_hydrolase-like_dom_sf"/>
</dbReference>
<dbReference type="InterPro" id="IPR059215">
    <property type="entry name" value="BRCT2_TopBP1-like"/>
</dbReference>
<evidence type="ECO:0000259" key="4">
    <source>
        <dbReference type="PROSITE" id="PS51462"/>
    </source>
</evidence>
<dbReference type="Pfam" id="PF00533">
    <property type="entry name" value="BRCT"/>
    <property type="match status" value="2"/>
</dbReference>
<feature type="compositionally biased region" description="Basic and acidic residues" evidence="2">
    <location>
        <begin position="765"/>
        <end position="774"/>
    </location>
</feature>
<proteinExistence type="predicted"/>
<feature type="domain" description="Nudix hydrolase" evidence="4">
    <location>
        <begin position="69"/>
        <end position="205"/>
    </location>
</feature>
<protein>
    <submittedName>
        <fullName evidence="5">Uncharacterized protein</fullName>
    </submittedName>
</protein>
<comment type="caution">
    <text evidence="5">The sequence shown here is derived from an EMBL/GenBank/DDBJ whole genome shotgun (WGS) entry which is preliminary data.</text>
</comment>
<feature type="compositionally biased region" description="Basic and acidic residues" evidence="2">
    <location>
        <begin position="835"/>
        <end position="844"/>
    </location>
</feature>
<dbReference type="InterPro" id="IPR001357">
    <property type="entry name" value="BRCT_dom"/>
</dbReference>
<dbReference type="SUPFAM" id="SSF52113">
    <property type="entry name" value="BRCT domain"/>
    <property type="match status" value="4"/>
</dbReference>
<feature type="domain" description="BRCT" evidence="3">
    <location>
        <begin position="614"/>
        <end position="700"/>
    </location>
</feature>
<evidence type="ECO:0000313" key="6">
    <source>
        <dbReference type="Proteomes" id="UP001303760"/>
    </source>
</evidence>
<feature type="region of interest" description="Disordered" evidence="2">
    <location>
        <begin position="415"/>
        <end position="486"/>
    </location>
</feature>
<feature type="region of interest" description="Disordered" evidence="2">
    <location>
        <begin position="710"/>
        <end position="807"/>
    </location>
</feature>
<sequence length="1093" mass="119476">MSPVRISHLHARGRAAEGRQTVAVVPGSSSWKGIGAGIQIKYLRRTGSVKEWNILKSSRESFLSTNPGFDFVATGALVFSQATGEDRILLIQRALNDSWPGRWEVPGGGCDPEDESIRHSVARELLEESGLVLKDVVRQVGEAHVFLTKRSRKWVAKFTFEVDVETPAAGVLPENAMATPTTPSDGDESLFDSAHPFKGVVVCCTSIPTELRADIAAKTTELGGQHKYDLTPDCTHLIVGDYDTPKYRHVAKERPDIRVMAAGWVEAVRNLWVQDAEIDFLALEREWQLRTFETGGGEPTADGSEPQRRKLLCCMTGFEDPDERQQIIEKIEANGGLYTGDLTKRVTHLIVYKPEGRKYQAAKNWGVVTVSVEWVNDCVERGLILDEKLYDPVLPQHERGVGAWNKQRARISSLGKRLRENSAAQDEGKRKLRKTASMKLNSQRDNLWGDILGKPQTPEPAPTTVTQKVPTNPTAFPAAQPSAAKAEAKSLDTQDSKLSSFGVPDDSAVFASCCFYVHGFSSQKSEILVNTIAYLGGLICHSLDEAISTSGAQLAHRFLIVPQTSTPDTHPKPPGNVHIITEFYIERCLHKKYFSDPSQHVIGRPFPLFPIPGFEGLSICTAGFTGVDLNQVDKSIRQLGAKYEERFTANVSLLVSPSLSVIRKQKLELALAWKVPVVSAEWLWECISTGRKAPIKRFLFPELKQNFEDAKLPTQTKENPTVKDSARGKQERPLSRDGIDEDLLPRPATKPKQRRELDESAFIITKERTEEPVQRRKGPPATEHDSNITTTTHFETAPTHINPTDDINISFGKRSLCSGAPLSETSSNSLNKSPDTPRKPEIPRSRKPMSRITSEVADSEATEGDVGNPHDILLRENEENVEKSAENRREDDAGADPEAEKKRFEAEKAAAERLAISTKLVTSLLDSTTAKLANSVSAPAALSATSLPGSDTAGGEDTAAGRPKRRKRNILGRAISNVSAASSTSGGGGGGADTSAAAPALVGIARSETLGTGVGCEPPPAATQLEYEDPEARRYKEQLMSKMMGTAAGGTPGRTFSEPRQEKLTLAGLGGYDLAQQQRYDAVAGGERRSRRR</sequence>
<dbReference type="CDD" id="cd18433">
    <property type="entry name" value="BRCT_Rad4_rpt3"/>
    <property type="match status" value="1"/>
</dbReference>
<feature type="region of interest" description="Disordered" evidence="2">
    <location>
        <begin position="1010"/>
        <end position="1029"/>
    </location>
</feature>
<evidence type="ECO:0000259" key="3">
    <source>
        <dbReference type="PROSITE" id="PS50172"/>
    </source>
</evidence>
<dbReference type="Gene3D" id="3.40.50.10190">
    <property type="entry name" value="BRCT domain"/>
    <property type="match status" value="4"/>
</dbReference>
<dbReference type="Pfam" id="PF12738">
    <property type="entry name" value="PTCB-BRCT"/>
    <property type="match status" value="1"/>
</dbReference>
<dbReference type="EMBL" id="MU860060">
    <property type="protein sequence ID" value="KAK4239592.1"/>
    <property type="molecule type" value="Genomic_DNA"/>
</dbReference>
<feature type="compositionally biased region" description="Polar residues" evidence="2">
    <location>
        <begin position="823"/>
        <end position="834"/>
    </location>
</feature>
<feature type="compositionally biased region" description="Low complexity" evidence="2">
    <location>
        <begin position="938"/>
        <end position="948"/>
    </location>
</feature>
<dbReference type="PROSITE" id="PS50172">
    <property type="entry name" value="BRCT"/>
    <property type="match status" value="3"/>
</dbReference>
<feature type="domain" description="BRCT" evidence="3">
    <location>
        <begin position="315"/>
        <end position="392"/>
    </location>
</feature>
<accession>A0AAN7CE31</accession>
<feature type="compositionally biased region" description="Basic and acidic residues" evidence="2">
    <location>
        <begin position="720"/>
        <end position="738"/>
    </location>
</feature>
<dbReference type="Pfam" id="PF00293">
    <property type="entry name" value="NUDIX"/>
    <property type="match status" value="1"/>
</dbReference>
<organism evidence="5 6">
    <name type="scientific">Achaetomium macrosporum</name>
    <dbReference type="NCBI Taxonomy" id="79813"/>
    <lineage>
        <taxon>Eukaryota</taxon>
        <taxon>Fungi</taxon>
        <taxon>Dikarya</taxon>
        <taxon>Ascomycota</taxon>
        <taxon>Pezizomycotina</taxon>
        <taxon>Sordariomycetes</taxon>
        <taxon>Sordariomycetidae</taxon>
        <taxon>Sordariales</taxon>
        <taxon>Chaetomiaceae</taxon>
        <taxon>Achaetomium</taxon>
    </lineage>
</organism>
<reference evidence="5" key="2">
    <citation type="submission" date="2023-05" db="EMBL/GenBank/DDBJ databases">
        <authorList>
            <consortium name="Lawrence Berkeley National Laboratory"/>
            <person name="Steindorff A."/>
            <person name="Hensen N."/>
            <person name="Bonometti L."/>
            <person name="Westerberg I."/>
            <person name="Brannstrom I.O."/>
            <person name="Guillou S."/>
            <person name="Cros-Aarteil S."/>
            <person name="Calhoun S."/>
            <person name="Haridas S."/>
            <person name="Kuo A."/>
            <person name="Mondo S."/>
            <person name="Pangilinan J."/>
            <person name="Riley R."/>
            <person name="Labutti K."/>
            <person name="Andreopoulos B."/>
            <person name="Lipzen A."/>
            <person name="Chen C."/>
            <person name="Yanf M."/>
            <person name="Daum C."/>
            <person name="Ng V."/>
            <person name="Clum A."/>
            <person name="Ohm R."/>
            <person name="Martin F."/>
            <person name="Silar P."/>
            <person name="Natvig D."/>
            <person name="Lalanne C."/>
            <person name="Gautier V."/>
            <person name="Ament-Velasquez S.L."/>
            <person name="Kruys A."/>
            <person name="Hutchinson M.I."/>
            <person name="Powell A.J."/>
            <person name="Barry K."/>
            <person name="Miller A.N."/>
            <person name="Grigoriev I.V."/>
            <person name="Debuchy R."/>
            <person name="Gladieux P."/>
            <person name="Thoren M.H."/>
            <person name="Johannesson H."/>
        </authorList>
    </citation>
    <scope>NUCLEOTIDE SEQUENCE</scope>
    <source>
        <strain evidence="5">CBS 532.94</strain>
    </source>
</reference>
<name>A0AAN7CE31_9PEZI</name>
<dbReference type="Proteomes" id="UP001303760">
    <property type="component" value="Unassembled WGS sequence"/>
</dbReference>
<dbReference type="AlphaFoldDB" id="A0AAN7CE31"/>
<dbReference type="CDD" id="cd17731">
    <property type="entry name" value="BRCT_TopBP1_rpt2_like"/>
    <property type="match status" value="1"/>
</dbReference>
<evidence type="ECO:0000313" key="5">
    <source>
        <dbReference type="EMBL" id="KAK4239592.1"/>
    </source>
</evidence>